<name>A0A7Y9ICD3_9ACTN</name>
<sequence length="91" mass="10026">MRVIEEASQWRLKMKNGSYVGVWAGGYGRVDGNYVFSILVEVAQEEQMGDLVVFTRAPADPSRISIAVASIPIDDVESIETADWEKIPPAV</sequence>
<protein>
    <submittedName>
        <fullName evidence="1">Uncharacterized protein</fullName>
    </submittedName>
</protein>
<comment type="caution">
    <text evidence="1">The sequence shown here is derived from an EMBL/GenBank/DDBJ whole genome shotgun (WGS) entry which is preliminary data.</text>
</comment>
<dbReference type="EMBL" id="JACCBU010000001">
    <property type="protein sequence ID" value="NYE74001.1"/>
    <property type="molecule type" value="Genomic_DNA"/>
</dbReference>
<dbReference type="AlphaFoldDB" id="A0A7Y9ICD3"/>
<keyword evidence="2" id="KW-1185">Reference proteome</keyword>
<organism evidence="1 2">
    <name type="scientific">Microlunatus parietis</name>
    <dbReference type="NCBI Taxonomy" id="682979"/>
    <lineage>
        <taxon>Bacteria</taxon>
        <taxon>Bacillati</taxon>
        <taxon>Actinomycetota</taxon>
        <taxon>Actinomycetes</taxon>
        <taxon>Propionibacteriales</taxon>
        <taxon>Propionibacteriaceae</taxon>
        <taxon>Microlunatus</taxon>
    </lineage>
</organism>
<evidence type="ECO:0000313" key="1">
    <source>
        <dbReference type="EMBL" id="NYE74001.1"/>
    </source>
</evidence>
<dbReference type="RefSeq" id="WP_179755956.1">
    <property type="nucleotide sequence ID" value="NZ_JACCBU010000001.1"/>
</dbReference>
<dbReference type="Proteomes" id="UP000569914">
    <property type="component" value="Unassembled WGS sequence"/>
</dbReference>
<gene>
    <name evidence="1" type="ORF">BKA15_005330</name>
</gene>
<proteinExistence type="predicted"/>
<accession>A0A7Y9ICD3</accession>
<evidence type="ECO:0000313" key="2">
    <source>
        <dbReference type="Proteomes" id="UP000569914"/>
    </source>
</evidence>
<reference evidence="1 2" key="1">
    <citation type="submission" date="2020-07" db="EMBL/GenBank/DDBJ databases">
        <title>Sequencing the genomes of 1000 actinobacteria strains.</title>
        <authorList>
            <person name="Klenk H.-P."/>
        </authorList>
    </citation>
    <scope>NUCLEOTIDE SEQUENCE [LARGE SCALE GENOMIC DNA]</scope>
    <source>
        <strain evidence="1 2">DSM 22083</strain>
    </source>
</reference>